<protein>
    <submittedName>
        <fullName evidence="1">Uncharacterized protein</fullName>
    </submittedName>
</protein>
<proteinExistence type="predicted"/>
<dbReference type="AlphaFoldDB" id="A0A0B6ZQZ9"/>
<accession>A0A0B6ZQZ9</accession>
<organism evidence="1">
    <name type="scientific">Arion vulgaris</name>
    <dbReference type="NCBI Taxonomy" id="1028688"/>
    <lineage>
        <taxon>Eukaryota</taxon>
        <taxon>Metazoa</taxon>
        <taxon>Spiralia</taxon>
        <taxon>Lophotrochozoa</taxon>
        <taxon>Mollusca</taxon>
        <taxon>Gastropoda</taxon>
        <taxon>Heterobranchia</taxon>
        <taxon>Euthyneura</taxon>
        <taxon>Panpulmonata</taxon>
        <taxon>Eupulmonata</taxon>
        <taxon>Stylommatophora</taxon>
        <taxon>Helicina</taxon>
        <taxon>Arionoidea</taxon>
        <taxon>Arionidae</taxon>
        <taxon>Arion</taxon>
    </lineage>
</organism>
<sequence length="110" mass="12219">DPTDSTLELQLQKSSLIAVSSTQEVETTATDLKTWLAKENKQHEQCPDNDLNAQLGVRSVNTTSSTARIVNIDVIKNNNILQAVLCLVKDLDKDSLNILDIAVKERLDRM</sequence>
<reference evidence="1" key="1">
    <citation type="submission" date="2014-12" db="EMBL/GenBank/DDBJ databases">
        <title>Insight into the proteome of Arion vulgaris.</title>
        <authorList>
            <person name="Aradska J."/>
            <person name="Bulat T."/>
            <person name="Smidak R."/>
            <person name="Sarate P."/>
            <person name="Gangsoo J."/>
            <person name="Sialana F."/>
            <person name="Bilban M."/>
            <person name="Lubec G."/>
        </authorList>
    </citation>
    <scope>NUCLEOTIDE SEQUENCE</scope>
    <source>
        <tissue evidence="1">Skin</tissue>
    </source>
</reference>
<feature type="non-terminal residue" evidence="1">
    <location>
        <position position="1"/>
    </location>
</feature>
<name>A0A0B6ZQZ9_9EUPU</name>
<gene>
    <name evidence="1" type="primary">ORF73095</name>
</gene>
<evidence type="ECO:0000313" key="1">
    <source>
        <dbReference type="EMBL" id="CEK70165.1"/>
    </source>
</evidence>
<dbReference type="EMBL" id="HACG01023300">
    <property type="protein sequence ID" value="CEK70165.1"/>
    <property type="molecule type" value="Transcribed_RNA"/>
</dbReference>